<dbReference type="AlphaFoldDB" id="A0A1S2YIG0"/>
<dbReference type="Proteomes" id="UP000087171">
    <property type="component" value="Chromosome Ca6"/>
</dbReference>
<dbReference type="PROSITE" id="PS51375">
    <property type="entry name" value="PPR"/>
    <property type="match status" value="1"/>
</dbReference>
<gene>
    <name evidence="5" type="primary">LOC101492449</name>
</gene>
<protein>
    <submittedName>
        <fullName evidence="5">Pentatricopeptide repeat-containing protein At2g01390</fullName>
    </submittedName>
</protein>
<sequence length="166" mass="18362">MGISLERAGYLSLIGLLIRSNMFSKLVQIVAEMTNAGHSLGIYLASLLIYRLGCARRPSFALKIFNLLPDNHKCTATYTALISTYLSARRVNKALEIYKIMCQKGICPTSGTYNILVAGLERNGRYSEAELHRKSKKNLHSNIGTRESVSTEGKMCDLLFAGDVIL</sequence>
<dbReference type="Pfam" id="PF13041">
    <property type="entry name" value="PPR_2"/>
    <property type="match status" value="1"/>
</dbReference>
<dbReference type="RefSeq" id="XP_004505281.1">
    <property type="nucleotide sequence ID" value="XM_004505224.3"/>
</dbReference>
<dbReference type="PANTHER" id="PTHR47447">
    <property type="entry name" value="OS03G0856100 PROTEIN"/>
    <property type="match status" value="1"/>
</dbReference>
<name>A0A1S2YIG0_CICAR</name>
<dbReference type="GeneID" id="101492449"/>
<accession>A0A1S2YIG0</accession>
<dbReference type="NCBIfam" id="TIGR00756">
    <property type="entry name" value="PPR"/>
    <property type="match status" value="1"/>
</dbReference>
<keyword evidence="2" id="KW-0677">Repeat</keyword>
<evidence type="ECO:0000256" key="3">
    <source>
        <dbReference type="PROSITE-ProRule" id="PRU00708"/>
    </source>
</evidence>
<comment type="similarity">
    <text evidence="1">Belongs to the PPR family. P subfamily.</text>
</comment>
<keyword evidence="4" id="KW-1185">Reference proteome</keyword>
<dbReference type="OrthoDB" id="185373at2759"/>
<evidence type="ECO:0000313" key="4">
    <source>
        <dbReference type="Proteomes" id="UP000087171"/>
    </source>
</evidence>
<evidence type="ECO:0000256" key="1">
    <source>
        <dbReference type="ARBA" id="ARBA00007626"/>
    </source>
</evidence>
<reference evidence="5" key="2">
    <citation type="submission" date="2025-08" db="UniProtKB">
        <authorList>
            <consortium name="RefSeq"/>
        </authorList>
    </citation>
    <scope>IDENTIFICATION</scope>
    <source>
        <tissue evidence="5">Etiolated seedlings</tissue>
    </source>
</reference>
<dbReference type="InterPro" id="IPR011990">
    <property type="entry name" value="TPR-like_helical_dom_sf"/>
</dbReference>
<dbReference type="PANTHER" id="PTHR47447:SF27">
    <property type="entry name" value="PENTACOTRIPEPTIDE-REPEAT REGION OF PRORP DOMAIN-CONTAINING PROTEIN"/>
    <property type="match status" value="1"/>
</dbReference>
<dbReference type="Gene3D" id="1.25.40.10">
    <property type="entry name" value="Tetratricopeptide repeat domain"/>
    <property type="match status" value="1"/>
</dbReference>
<organism evidence="4 5">
    <name type="scientific">Cicer arietinum</name>
    <name type="common">Chickpea</name>
    <name type="synonym">Garbanzo</name>
    <dbReference type="NCBI Taxonomy" id="3827"/>
    <lineage>
        <taxon>Eukaryota</taxon>
        <taxon>Viridiplantae</taxon>
        <taxon>Streptophyta</taxon>
        <taxon>Embryophyta</taxon>
        <taxon>Tracheophyta</taxon>
        <taxon>Spermatophyta</taxon>
        <taxon>Magnoliopsida</taxon>
        <taxon>eudicotyledons</taxon>
        <taxon>Gunneridae</taxon>
        <taxon>Pentapetalae</taxon>
        <taxon>rosids</taxon>
        <taxon>fabids</taxon>
        <taxon>Fabales</taxon>
        <taxon>Fabaceae</taxon>
        <taxon>Papilionoideae</taxon>
        <taxon>50 kb inversion clade</taxon>
        <taxon>NPAAA clade</taxon>
        <taxon>Hologalegina</taxon>
        <taxon>IRL clade</taxon>
        <taxon>Cicereae</taxon>
        <taxon>Cicer</taxon>
    </lineage>
</organism>
<evidence type="ECO:0000313" key="5">
    <source>
        <dbReference type="RefSeq" id="XP_004505281.1"/>
    </source>
</evidence>
<dbReference type="InterPro" id="IPR002885">
    <property type="entry name" value="PPR_rpt"/>
</dbReference>
<dbReference type="eggNOG" id="KOG4197">
    <property type="taxonomic scope" value="Eukaryota"/>
</dbReference>
<evidence type="ECO:0000256" key="2">
    <source>
        <dbReference type="ARBA" id="ARBA00022737"/>
    </source>
</evidence>
<dbReference type="KEGG" id="cam:101492449"/>
<reference evidence="4" key="1">
    <citation type="journal article" date="2013" name="Nat. Biotechnol.">
        <title>Draft genome sequence of chickpea (Cicer arietinum) provides a resource for trait improvement.</title>
        <authorList>
            <person name="Varshney R.K."/>
            <person name="Song C."/>
            <person name="Saxena R.K."/>
            <person name="Azam S."/>
            <person name="Yu S."/>
            <person name="Sharpe A.G."/>
            <person name="Cannon S."/>
            <person name="Baek J."/>
            <person name="Rosen B.D."/>
            <person name="Tar'an B."/>
            <person name="Millan T."/>
            <person name="Zhang X."/>
            <person name="Ramsay L.D."/>
            <person name="Iwata A."/>
            <person name="Wang Y."/>
            <person name="Nelson W."/>
            <person name="Farmer A.D."/>
            <person name="Gaur P.M."/>
            <person name="Soderlund C."/>
            <person name="Penmetsa R.V."/>
            <person name="Xu C."/>
            <person name="Bharti A.K."/>
            <person name="He W."/>
            <person name="Winter P."/>
            <person name="Zhao S."/>
            <person name="Hane J.K."/>
            <person name="Carrasquilla-Garcia N."/>
            <person name="Condie J.A."/>
            <person name="Upadhyaya H.D."/>
            <person name="Luo M.C."/>
            <person name="Thudi M."/>
            <person name="Gowda C.L."/>
            <person name="Singh N.P."/>
            <person name="Lichtenzveig J."/>
            <person name="Gali K.K."/>
            <person name="Rubio J."/>
            <person name="Nadarajan N."/>
            <person name="Dolezel J."/>
            <person name="Bansal K.C."/>
            <person name="Xu X."/>
            <person name="Edwards D."/>
            <person name="Zhang G."/>
            <person name="Kahl G."/>
            <person name="Gil J."/>
            <person name="Singh K.B."/>
            <person name="Datta S.K."/>
            <person name="Jackson S.A."/>
            <person name="Wang J."/>
            <person name="Cook D.R."/>
        </authorList>
    </citation>
    <scope>NUCLEOTIDE SEQUENCE [LARGE SCALE GENOMIC DNA]</scope>
    <source>
        <strain evidence="4">cv. CDC Frontier</strain>
    </source>
</reference>
<feature type="repeat" description="PPR" evidence="3">
    <location>
        <begin position="74"/>
        <end position="108"/>
    </location>
</feature>
<proteinExistence type="inferred from homology"/>